<proteinExistence type="predicted"/>
<protein>
    <recommendedName>
        <fullName evidence="2">Phage replisome organiser N-terminal domain-containing protein</fullName>
    </recommendedName>
</protein>
<reference evidence="4 5" key="1">
    <citation type="submission" date="2017-09" db="EMBL/GenBank/DDBJ databases">
        <title>Arcobacter canalis sp. nov., a new species isolated from a water canal contaminated with urban sewage.</title>
        <authorList>
            <person name="Perez-Cataluna A."/>
            <person name="Salas-Masso N."/>
            <person name="Figueras M.J."/>
        </authorList>
    </citation>
    <scope>NUCLEOTIDE SEQUENCE [LARGE SCALE GENOMIC DNA]</scope>
    <source>
        <strain evidence="4 5">F98-3</strain>
    </source>
</reference>
<evidence type="ECO:0000259" key="2">
    <source>
        <dbReference type="Pfam" id="PF09681"/>
    </source>
</evidence>
<dbReference type="RefSeq" id="WP_099342132.1">
    <property type="nucleotide sequence ID" value="NZ_CP032098.1"/>
</dbReference>
<dbReference type="Pfam" id="PF09681">
    <property type="entry name" value="Phage_rep_org_N"/>
    <property type="match status" value="1"/>
</dbReference>
<sequence>MSENKKFFWLKLKNDFFDRDEIKIIENQQNGKDYIIFYMKLLLKSVESDGKLFFRDTIPYSPEMLATITNTSIDTVKVAVSLFIELQLMERWDDGTLFMIETENMVGSESKWAKYKRIEREKKKEIGQCPKQSKKIPIEIEKELEIENKETDNSEYTNWDALITMYQAEKEKKKKPRAYTQKPRAIKKEEEIKI</sequence>
<evidence type="ECO:0000313" key="4">
    <source>
        <dbReference type="EMBL" id="PHO18495.1"/>
    </source>
</evidence>
<name>A0A2G1DJ16_9BACT</name>
<dbReference type="Proteomes" id="UP000221222">
    <property type="component" value="Unassembled WGS sequence"/>
</dbReference>
<dbReference type="KEGG" id="amol:AMOL_2287"/>
<dbReference type="NCBIfam" id="TIGR01714">
    <property type="entry name" value="phage_rep_org_N"/>
    <property type="match status" value="1"/>
</dbReference>
<accession>A0A2G1DJ16</accession>
<dbReference type="AlphaFoldDB" id="A0A2G1DJ16"/>
<feature type="domain" description="Phage replisome organiser N-terminal" evidence="2">
    <location>
        <begin position="9"/>
        <end position="124"/>
    </location>
</feature>
<keyword evidence="5" id="KW-1185">Reference proteome</keyword>
<dbReference type="Proteomes" id="UP000262712">
    <property type="component" value="Chromosome"/>
</dbReference>
<dbReference type="EMBL" id="CP032098">
    <property type="protein sequence ID" value="AXX93239.1"/>
    <property type="molecule type" value="Genomic_DNA"/>
</dbReference>
<evidence type="ECO:0000313" key="5">
    <source>
        <dbReference type="Proteomes" id="UP000221222"/>
    </source>
</evidence>
<organism evidence="4 5">
    <name type="scientific">Malaciobacter molluscorum LMG 25693</name>
    <dbReference type="NCBI Taxonomy" id="870501"/>
    <lineage>
        <taxon>Bacteria</taxon>
        <taxon>Pseudomonadati</taxon>
        <taxon>Campylobacterota</taxon>
        <taxon>Epsilonproteobacteria</taxon>
        <taxon>Campylobacterales</taxon>
        <taxon>Arcobacteraceae</taxon>
        <taxon>Malaciobacter</taxon>
    </lineage>
</organism>
<evidence type="ECO:0000313" key="6">
    <source>
        <dbReference type="Proteomes" id="UP000262712"/>
    </source>
</evidence>
<gene>
    <name evidence="3" type="ORF">AMOL_2287</name>
    <name evidence="4" type="ORF">CPU12_05745</name>
</gene>
<dbReference type="EMBL" id="NXFY01000006">
    <property type="protein sequence ID" value="PHO18495.1"/>
    <property type="molecule type" value="Genomic_DNA"/>
</dbReference>
<reference evidence="3 6" key="2">
    <citation type="submission" date="2018-08" db="EMBL/GenBank/DDBJ databases">
        <title>Complete genome of the Arcobacter molluscorum type strain LMG 25693.</title>
        <authorList>
            <person name="Miller W.G."/>
            <person name="Yee E."/>
            <person name="Bono J.L."/>
        </authorList>
    </citation>
    <scope>NUCLEOTIDE SEQUENCE [LARGE SCALE GENOMIC DNA]</scope>
    <source>
        <strain evidence="3 6">CECT 7696</strain>
    </source>
</reference>
<evidence type="ECO:0000256" key="1">
    <source>
        <dbReference type="SAM" id="MobiDB-lite"/>
    </source>
</evidence>
<dbReference type="InterPro" id="IPR010056">
    <property type="entry name" value="Phage_rep_org__N"/>
</dbReference>
<feature type="region of interest" description="Disordered" evidence="1">
    <location>
        <begin position="173"/>
        <end position="194"/>
    </location>
</feature>
<evidence type="ECO:0000313" key="3">
    <source>
        <dbReference type="EMBL" id="AXX93239.1"/>
    </source>
</evidence>